<dbReference type="InterPro" id="IPR041373">
    <property type="entry name" value="RT_RNaseH"/>
</dbReference>
<name>A0A371EJJ0_MUCPR</name>
<dbReference type="PANTHER" id="PTHR34072">
    <property type="entry name" value="ENZYMATIC POLYPROTEIN-RELATED"/>
    <property type="match status" value="1"/>
</dbReference>
<evidence type="ECO:0000256" key="6">
    <source>
        <dbReference type="ARBA" id="ARBA00022918"/>
    </source>
</evidence>
<protein>
    <submittedName>
        <fullName evidence="8">Retrovirus-related Pol polyprotein from transposon 17.6</fullName>
    </submittedName>
</protein>
<keyword evidence="3" id="KW-0540">Nuclease</keyword>
<dbReference type="PANTHER" id="PTHR34072:SF52">
    <property type="entry name" value="RIBONUCLEASE H"/>
    <property type="match status" value="1"/>
</dbReference>
<dbReference type="GO" id="GO:0016787">
    <property type="term" value="F:hydrolase activity"/>
    <property type="evidence" value="ECO:0007669"/>
    <property type="project" value="UniProtKB-KW"/>
</dbReference>
<accession>A0A371EJJ0</accession>
<comment type="caution">
    <text evidence="8">The sequence shown here is derived from an EMBL/GenBank/DDBJ whole genome shotgun (WGS) entry which is preliminary data.</text>
</comment>
<organism evidence="8 9">
    <name type="scientific">Mucuna pruriens</name>
    <name type="common">Velvet bean</name>
    <name type="synonym">Dolichos pruriens</name>
    <dbReference type="NCBI Taxonomy" id="157652"/>
    <lineage>
        <taxon>Eukaryota</taxon>
        <taxon>Viridiplantae</taxon>
        <taxon>Streptophyta</taxon>
        <taxon>Embryophyta</taxon>
        <taxon>Tracheophyta</taxon>
        <taxon>Spermatophyta</taxon>
        <taxon>Magnoliopsida</taxon>
        <taxon>eudicotyledons</taxon>
        <taxon>Gunneridae</taxon>
        <taxon>Pentapetalae</taxon>
        <taxon>rosids</taxon>
        <taxon>fabids</taxon>
        <taxon>Fabales</taxon>
        <taxon>Fabaceae</taxon>
        <taxon>Papilionoideae</taxon>
        <taxon>50 kb inversion clade</taxon>
        <taxon>NPAAA clade</taxon>
        <taxon>indigoferoid/millettioid clade</taxon>
        <taxon>Phaseoleae</taxon>
        <taxon>Mucuna</taxon>
    </lineage>
</organism>
<sequence length="176" mass="20967">MSSVSFGQRGDFLCRVISQGVFPNSSEPFLVYSDVSKMSLSDVLMLKDLLKTHERNYPTHDVELAIMVFTLKIWRHYLYDIKFEVFSDHKSLRYLFDQKVLNTRLRRWLEYPKDFDFDHSYHSRKANVTSESLRLGILKVTSSLMDVYNTYTFKLLKIPSHKDPWFVPYDTYKLNK</sequence>
<feature type="non-terminal residue" evidence="8">
    <location>
        <position position="1"/>
    </location>
</feature>
<dbReference type="AlphaFoldDB" id="A0A371EJJ0"/>
<dbReference type="SUPFAM" id="SSF56672">
    <property type="entry name" value="DNA/RNA polymerases"/>
    <property type="match status" value="1"/>
</dbReference>
<keyword evidence="6" id="KW-0695">RNA-directed DNA polymerase</keyword>
<proteinExistence type="predicted"/>
<dbReference type="GO" id="GO:0003964">
    <property type="term" value="F:RNA-directed DNA polymerase activity"/>
    <property type="evidence" value="ECO:0007669"/>
    <property type="project" value="UniProtKB-KW"/>
</dbReference>
<evidence type="ECO:0000313" key="9">
    <source>
        <dbReference type="Proteomes" id="UP000257109"/>
    </source>
</evidence>
<evidence type="ECO:0000313" key="8">
    <source>
        <dbReference type="EMBL" id="RDX66225.1"/>
    </source>
</evidence>
<reference evidence="8" key="1">
    <citation type="submission" date="2018-05" db="EMBL/GenBank/DDBJ databases">
        <title>Draft genome of Mucuna pruriens seed.</title>
        <authorList>
            <person name="Nnadi N.E."/>
            <person name="Vos R."/>
            <person name="Hasami M.H."/>
            <person name="Devisetty U.K."/>
            <person name="Aguiy J.C."/>
        </authorList>
    </citation>
    <scope>NUCLEOTIDE SEQUENCE [LARGE SCALE GENOMIC DNA]</scope>
    <source>
        <strain evidence="8">JCA_2017</strain>
    </source>
</reference>
<dbReference type="Proteomes" id="UP000257109">
    <property type="component" value="Unassembled WGS sequence"/>
</dbReference>
<dbReference type="Pfam" id="PF17917">
    <property type="entry name" value="RT_RNaseH"/>
    <property type="match status" value="1"/>
</dbReference>
<keyword evidence="9" id="KW-1185">Reference proteome</keyword>
<keyword evidence="1" id="KW-0808">Transferase</keyword>
<keyword evidence="2" id="KW-0548">Nucleotidyltransferase</keyword>
<evidence type="ECO:0000256" key="1">
    <source>
        <dbReference type="ARBA" id="ARBA00022679"/>
    </source>
</evidence>
<dbReference type="EMBL" id="QJKJ01013537">
    <property type="protein sequence ID" value="RDX66225.1"/>
    <property type="molecule type" value="Genomic_DNA"/>
</dbReference>
<evidence type="ECO:0000256" key="5">
    <source>
        <dbReference type="ARBA" id="ARBA00022801"/>
    </source>
</evidence>
<dbReference type="OrthoDB" id="111931at2759"/>
<dbReference type="GO" id="GO:0004519">
    <property type="term" value="F:endonuclease activity"/>
    <property type="evidence" value="ECO:0007669"/>
    <property type="project" value="UniProtKB-KW"/>
</dbReference>
<evidence type="ECO:0000256" key="3">
    <source>
        <dbReference type="ARBA" id="ARBA00022722"/>
    </source>
</evidence>
<evidence type="ECO:0000256" key="4">
    <source>
        <dbReference type="ARBA" id="ARBA00022759"/>
    </source>
</evidence>
<gene>
    <name evidence="8" type="primary">pol</name>
    <name evidence="8" type="ORF">CR513_55026</name>
</gene>
<evidence type="ECO:0000256" key="2">
    <source>
        <dbReference type="ARBA" id="ARBA00022695"/>
    </source>
</evidence>
<keyword evidence="5" id="KW-0378">Hydrolase</keyword>
<dbReference type="InterPro" id="IPR043502">
    <property type="entry name" value="DNA/RNA_pol_sf"/>
</dbReference>
<feature type="domain" description="Reverse transcriptase RNase H-like" evidence="7">
    <location>
        <begin position="49"/>
        <end position="111"/>
    </location>
</feature>
<keyword evidence="4" id="KW-0255">Endonuclease</keyword>
<evidence type="ECO:0000259" key="7">
    <source>
        <dbReference type="Pfam" id="PF17917"/>
    </source>
</evidence>